<reference evidence="2 3" key="1">
    <citation type="submission" date="2018-05" db="EMBL/GenBank/DDBJ databases">
        <title>Chitinophaga sp. nov., isolated from rhizosphere soil of Alhagi.</title>
        <authorList>
            <person name="Liu Y."/>
        </authorList>
    </citation>
    <scope>NUCLEOTIDE SEQUENCE [LARGE SCALE GENOMIC DNA]</scope>
    <source>
        <strain evidence="2 3">T22</strain>
    </source>
</reference>
<feature type="domain" description="Glucosamine/galactosamine-6-phosphate isomerase" evidence="1">
    <location>
        <begin position="9"/>
        <end position="227"/>
    </location>
</feature>
<dbReference type="Proteomes" id="UP000246099">
    <property type="component" value="Chromosome"/>
</dbReference>
<organism evidence="2 3">
    <name type="scientific">Chitinophaga alhagiae</name>
    <dbReference type="NCBI Taxonomy" id="2203219"/>
    <lineage>
        <taxon>Bacteria</taxon>
        <taxon>Pseudomonadati</taxon>
        <taxon>Bacteroidota</taxon>
        <taxon>Chitinophagia</taxon>
        <taxon>Chitinophagales</taxon>
        <taxon>Chitinophagaceae</taxon>
        <taxon>Chitinophaga</taxon>
    </lineage>
</organism>
<dbReference type="InterPro" id="IPR018321">
    <property type="entry name" value="Glucosamine6P_isomerase_CS"/>
</dbReference>
<evidence type="ECO:0000313" key="3">
    <source>
        <dbReference type="Proteomes" id="UP000246099"/>
    </source>
</evidence>
<dbReference type="PROSITE" id="PS01161">
    <property type="entry name" value="GLC_GALNAC_ISOMERASE"/>
    <property type="match status" value="1"/>
</dbReference>
<sequence length="250" mass="27501">MQVVTSNTHRELGAAAGKAAATLIRNTIREKGSANIILATGTSQFETLKQLIVEEGIDWSKVTMFHLDEYIGLPLTHPASFRKYLQERFLDKVPPLKAAVLINGETDPAEECRRVGNLITTHPIDVALVGIGENGHLAFNDPPADFDTRAPYLIVNLDTACRQQQMNEGWFPSVQDVPSQAISMSVHQIMQSVHIICSVPGARKAQAVKDSLRQPVSNIHPASILQQHPHCTFYLDAESAALLQQPQRAQ</sequence>
<dbReference type="InterPro" id="IPR037171">
    <property type="entry name" value="NagB/RpiA_transferase-like"/>
</dbReference>
<dbReference type="CDD" id="cd01399">
    <property type="entry name" value="GlcN6P_deaminase"/>
    <property type="match status" value="1"/>
</dbReference>
<dbReference type="EMBL" id="CP029600">
    <property type="protein sequence ID" value="AWO02106.1"/>
    <property type="molecule type" value="Genomic_DNA"/>
</dbReference>
<dbReference type="SUPFAM" id="SSF100950">
    <property type="entry name" value="NagB/RpiA/CoA transferase-like"/>
    <property type="match status" value="1"/>
</dbReference>
<dbReference type="Pfam" id="PF01182">
    <property type="entry name" value="Glucosamine_iso"/>
    <property type="match status" value="1"/>
</dbReference>
<dbReference type="RefSeq" id="WP_119078311.1">
    <property type="nucleotide sequence ID" value="NZ_CP029600.1"/>
</dbReference>
<dbReference type="Gene3D" id="3.40.50.1360">
    <property type="match status" value="1"/>
</dbReference>
<protein>
    <submittedName>
        <fullName evidence="2">Glucosamine-6-phosphate deaminase</fullName>
    </submittedName>
</protein>
<dbReference type="InterPro" id="IPR004547">
    <property type="entry name" value="Glucosamine6P_isomerase"/>
</dbReference>
<proteinExistence type="predicted"/>
<name>A0ABM6WDR9_9BACT</name>
<dbReference type="PANTHER" id="PTHR11280">
    <property type="entry name" value="GLUCOSAMINE-6-PHOSPHATE ISOMERASE"/>
    <property type="match status" value="1"/>
</dbReference>
<accession>A0ABM6WDR9</accession>
<keyword evidence="3" id="KW-1185">Reference proteome</keyword>
<evidence type="ECO:0000313" key="2">
    <source>
        <dbReference type="EMBL" id="AWO02106.1"/>
    </source>
</evidence>
<gene>
    <name evidence="2" type="ORF">DLD77_10570</name>
</gene>
<dbReference type="PANTHER" id="PTHR11280:SF6">
    <property type="entry name" value="GLUCOSAMINE-6-PHOSPHATE ISOMERASE NAGB"/>
    <property type="match status" value="1"/>
</dbReference>
<evidence type="ECO:0000259" key="1">
    <source>
        <dbReference type="Pfam" id="PF01182"/>
    </source>
</evidence>
<dbReference type="InterPro" id="IPR006148">
    <property type="entry name" value="Glc/Gal-6P_isomerase"/>
</dbReference>